<evidence type="ECO:0000313" key="1">
    <source>
        <dbReference type="EMBL" id="RVT66955.1"/>
    </source>
</evidence>
<sequence>MALNLDCFVSILRLIKTNKGDKMPDTFTREQDALLAETVLRHIREGSTAIAAFEEVAVVMNKSAATCGYRWNNTVRHNYRGAFRLARKKRYELKYANNGS</sequence>
<protein>
    <submittedName>
        <fullName evidence="1">Uncharacterized protein</fullName>
    </submittedName>
</protein>
<organism evidence="1 2">
    <name type="scientific">Niallia taxi</name>
    <dbReference type="NCBI Taxonomy" id="2499688"/>
    <lineage>
        <taxon>Bacteria</taxon>
        <taxon>Bacillati</taxon>
        <taxon>Bacillota</taxon>
        <taxon>Bacilli</taxon>
        <taxon>Bacillales</taxon>
        <taxon>Bacillaceae</taxon>
        <taxon>Niallia</taxon>
    </lineage>
</organism>
<keyword evidence="2" id="KW-1185">Reference proteome</keyword>
<accession>A0A437KFW1</accession>
<name>A0A437KFW1_9BACI</name>
<dbReference type="PANTHER" id="PTHR41302:SF1">
    <property type="entry name" value="PRESPORE-SPECIFIC TRANSCRIPTIONAL REGULATOR RSFA"/>
    <property type="match status" value="1"/>
</dbReference>
<dbReference type="AlphaFoldDB" id="A0A437KFW1"/>
<proteinExistence type="predicted"/>
<dbReference type="InterPro" id="IPR014243">
    <property type="entry name" value="RsfA-like"/>
</dbReference>
<dbReference type="Pfam" id="PF13921">
    <property type="entry name" value="Myb_DNA-bind_6"/>
    <property type="match status" value="1"/>
</dbReference>
<dbReference type="Proteomes" id="UP000288024">
    <property type="component" value="Unassembled WGS sequence"/>
</dbReference>
<comment type="caution">
    <text evidence="1">The sequence shown here is derived from an EMBL/GenBank/DDBJ whole genome shotgun (WGS) entry which is preliminary data.</text>
</comment>
<evidence type="ECO:0000313" key="2">
    <source>
        <dbReference type="Proteomes" id="UP000288024"/>
    </source>
</evidence>
<reference evidence="1 2" key="1">
    <citation type="submission" date="2019-01" db="EMBL/GenBank/DDBJ databases">
        <title>Bacillus sp. M5HDSG1-1, whole genome shotgun sequence.</title>
        <authorList>
            <person name="Tuo L."/>
        </authorList>
    </citation>
    <scope>NUCLEOTIDE SEQUENCE [LARGE SCALE GENOMIC DNA]</scope>
    <source>
        <strain evidence="1 2">M5HDSG1-1</strain>
    </source>
</reference>
<dbReference type="EMBL" id="RZTZ01000001">
    <property type="protein sequence ID" value="RVT66955.1"/>
    <property type="molecule type" value="Genomic_DNA"/>
</dbReference>
<gene>
    <name evidence="1" type="ORF">EM808_00225</name>
</gene>
<dbReference type="PANTHER" id="PTHR41302">
    <property type="entry name" value="PRESPORE-SPECIFIC TRANSCRIPTIONAL REGULATOR RSFA-RELATED"/>
    <property type="match status" value="1"/>
</dbReference>